<keyword evidence="1" id="KW-1133">Transmembrane helix</keyword>
<proteinExistence type="predicted"/>
<keyword evidence="1" id="KW-0472">Membrane</keyword>
<sequence length="430" mass="48332">MGSHHEQLVPISKRNDNTTINERQAAANTLQQYSLLALQSIKDEQSPAKTRLKMMSIMTDLPTKDTFRYIPIEEEQEEENFVQTKEKASQTTLATVMLTVCIIAFVLQTELAQYVQKTTNYSKPYFILYISHCCYVFIMPLQLLFEYIQLEHKHNLVQDLKDIVKTSQQSIQRSFKELQYHAEGNNESLFVFIIKTTLLLSILITLPAYIWYLSVNLTSMSNLTAIYNTSCLFAYLFSVVMLQEHVMASKVVAVMLCMLGVLAMAYWPGSEPIQDDEGESGSWVGILVSCIGASLYGFYEVYYKKYASPSKPTILFANAVTSLIGLVTFLTLWIPIPLLHLTDIESFVWPDARTFGYILAIASMSVIYNATFMVIIALVNPVFAAVGVMLTVPAVAITDVLVTGVMVSSSTIVGSLLILVGFYILNRQQH</sequence>
<evidence type="ECO:0000256" key="1">
    <source>
        <dbReference type="SAM" id="Phobius"/>
    </source>
</evidence>
<feature type="transmembrane region" description="Helical" evidence="1">
    <location>
        <begin position="407"/>
        <end position="425"/>
    </location>
</feature>
<feature type="transmembrane region" description="Helical" evidence="1">
    <location>
        <begin position="354"/>
        <end position="375"/>
    </location>
</feature>
<feature type="transmembrane region" description="Helical" evidence="1">
    <location>
        <begin position="251"/>
        <end position="269"/>
    </location>
</feature>
<dbReference type="AlphaFoldDB" id="A0A9P6XAU0"/>
<comment type="caution">
    <text evidence="2">The sequence shown here is derived from an EMBL/GenBank/DDBJ whole genome shotgun (WGS) entry which is preliminary data.</text>
</comment>
<organism evidence="2 3">
    <name type="scientific">Rhizopus oryzae</name>
    <name type="common">Mucormycosis agent</name>
    <name type="synonym">Rhizopus arrhizus var. delemar</name>
    <dbReference type="NCBI Taxonomy" id="64495"/>
    <lineage>
        <taxon>Eukaryota</taxon>
        <taxon>Fungi</taxon>
        <taxon>Fungi incertae sedis</taxon>
        <taxon>Mucoromycota</taxon>
        <taxon>Mucoromycotina</taxon>
        <taxon>Mucoromycetes</taxon>
        <taxon>Mucorales</taxon>
        <taxon>Mucorineae</taxon>
        <taxon>Rhizopodaceae</taxon>
        <taxon>Rhizopus</taxon>
    </lineage>
</organism>
<dbReference type="Proteomes" id="UP000716291">
    <property type="component" value="Unassembled WGS sequence"/>
</dbReference>
<dbReference type="InterPro" id="IPR026505">
    <property type="entry name" value="Solute_c_fam_35_mem_F3/F4"/>
</dbReference>
<feature type="transmembrane region" description="Helical" evidence="1">
    <location>
        <begin position="189"/>
        <end position="212"/>
    </location>
</feature>
<name>A0A9P6XAU0_RHIOR</name>
<feature type="transmembrane region" description="Helical" evidence="1">
    <location>
        <begin position="224"/>
        <end position="242"/>
    </location>
</feature>
<dbReference type="SUPFAM" id="SSF103481">
    <property type="entry name" value="Multidrug resistance efflux transporter EmrE"/>
    <property type="match status" value="2"/>
</dbReference>
<feature type="transmembrane region" description="Helical" evidence="1">
    <location>
        <begin position="281"/>
        <end position="302"/>
    </location>
</feature>
<evidence type="ECO:0000313" key="2">
    <source>
        <dbReference type="EMBL" id="KAG1309335.1"/>
    </source>
</evidence>
<evidence type="ECO:0008006" key="4">
    <source>
        <dbReference type="Google" id="ProtNLM"/>
    </source>
</evidence>
<dbReference type="EMBL" id="JAANQT010000653">
    <property type="protein sequence ID" value="KAG1309335.1"/>
    <property type="molecule type" value="Genomic_DNA"/>
</dbReference>
<reference evidence="2" key="1">
    <citation type="journal article" date="2020" name="Microb. Genom.">
        <title>Genetic diversity of clinical and environmental Mucorales isolates obtained from an investigation of mucormycosis cases among solid organ transplant recipients.</title>
        <authorList>
            <person name="Nguyen M.H."/>
            <person name="Kaul D."/>
            <person name="Muto C."/>
            <person name="Cheng S.J."/>
            <person name="Richter R.A."/>
            <person name="Bruno V.M."/>
            <person name="Liu G."/>
            <person name="Beyhan S."/>
            <person name="Sundermann A.J."/>
            <person name="Mounaud S."/>
            <person name="Pasculle A.W."/>
            <person name="Nierman W.C."/>
            <person name="Driscoll E."/>
            <person name="Cumbie R."/>
            <person name="Clancy C.J."/>
            <person name="Dupont C.L."/>
        </authorList>
    </citation>
    <scope>NUCLEOTIDE SEQUENCE</scope>
    <source>
        <strain evidence="2">GL11</strain>
    </source>
</reference>
<feature type="transmembrane region" description="Helical" evidence="1">
    <location>
        <begin position="314"/>
        <end position="334"/>
    </location>
</feature>
<gene>
    <name evidence="2" type="ORF">G6F64_005399</name>
</gene>
<feature type="transmembrane region" description="Helical" evidence="1">
    <location>
        <begin position="382"/>
        <end position="401"/>
    </location>
</feature>
<feature type="transmembrane region" description="Helical" evidence="1">
    <location>
        <begin position="93"/>
        <end position="114"/>
    </location>
</feature>
<dbReference type="OrthoDB" id="10062838at2759"/>
<dbReference type="PANTHER" id="PTHR19346:SF4">
    <property type="entry name" value="SUGAR PHOSPHATE TRANSPORTER DOMAIN-CONTAINING PROTEIN"/>
    <property type="match status" value="1"/>
</dbReference>
<accession>A0A9P6XAU0</accession>
<protein>
    <recommendedName>
        <fullName evidence="4">EamA domain-containing protein</fullName>
    </recommendedName>
</protein>
<feature type="transmembrane region" description="Helical" evidence="1">
    <location>
        <begin position="126"/>
        <end position="145"/>
    </location>
</feature>
<dbReference type="InterPro" id="IPR037185">
    <property type="entry name" value="EmrE-like"/>
</dbReference>
<dbReference type="PANTHER" id="PTHR19346">
    <property type="entry name" value="SUGAR PHOSPHATE TRANSPORTER DOMAIN-CONTAINING PROTEIN"/>
    <property type="match status" value="1"/>
</dbReference>
<evidence type="ECO:0000313" key="3">
    <source>
        <dbReference type="Proteomes" id="UP000716291"/>
    </source>
</evidence>
<keyword evidence="3" id="KW-1185">Reference proteome</keyword>
<keyword evidence="1" id="KW-0812">Transmembrane</keyword>